<feature type="region of interest" description="Disordered" evidence="1">
    <location>
        <begin position="23"/>
        <end position="50"/>
    </location>
</feature>
<dbReference type="AlphaFoldDB" id="A0A392T5R4"/>
<keyword evidence="3" id="KW-1185">Reference proteome</keyword>
<name>A0A392T5R4_9FABA</name>
<sequence>EEGEDDGELEPVKGLDVKYYRSRFKSGPVDNNLGGNGGQDEKEEEGHDQELHEVMEEIDRYDGSTLPTQPQ</sequence>
<dbReference type="Proteomes" id="UP000265520">
    <property type="component" value="Unassembled WGS sequence"/>
</dbReference>
<evidence type="ECO:0000313" key="2">
    <source>
        <dbReference type="EMBL" id="MCI56441.1"/>
    </source>
</evidence>
<organism evidence="2 3">
    <name type="scientific">Trifolium medium</name>
    <dbReference type="NCBI Taxonomy" id="97028"/>
    <lineage>
        <taxon>Eukaryota</taxon>
        <taxon>Viridiplantae</taxon>
        <taxon>Streptophyta</taxon>
        <taxon>Embryophyta</taxon>
        <taxon>Tracheophyta</taxon>
        <taxon>Spermatophyta</taxon>
        <taxon>Magnoliopsida</taxon>
        <taxon>eudicotyledons</taxon>
        <taxon>Gunneridae</taxon>
        <taxon>Pentapetalae</taxon>
        <taxon>rosids</taxon>
        <taxon>fabids</taxon>
        <taxon>Fabales</taxon>
        <taxon>Fabaceae</taxon>
        <taxon>Papilionoideae</taxon>
        <taxon>50 kb inversion clade</taxon>
        <taxon>NPAAA clade</taxon>
        <taxon>Hologalegina</taxon>
        <taxon>IRL clade</taxon>
        <taxon>Trifolieae</taxon>
        <taxon>Trifolium</taxon>
    </lineage>
</organism>
<comment type="caution">
    <text evidence="2">The sequence shown here is derived from an EMBL/GenBank/DDBJ whole genome shotgun (WGS) entry which is preliminary data.</text>
</comment>
<protein>
    <submittedName>
        <fullName evidence="2">Uncharacterized protein</fullName>
    </submittedName>
</protein>
<proteinExistence type="predicted"/>
<reference evidence="2 3" key="1">
    <citation type="journal article" date="2018" name="Front. Plant Sci.">
        <title>Red Clover (Trifolium pratense) and Zigzag Clover (T. medium) - A Picture of Genomic Similarities and Differences.</title>
        <authorList>
            <person name="Dluhosova J."/>
            <person name="Istvanek J."/>
            <person name="Nedelnik J."/>
            <person name="Repkova J."/>
        </authorList>
    </citation>
    <scope>NUCLEOTIDE SEQUENCE [LARGE SCALE GENOMIC DNA]</scope>
    <source>
        <strain evidence="3">cv. 10/8</strain>
        <tissue evidence="2">Leaf</tissue>
    </source>
</reference>
<evidence type="ECO:0000256" key="1">
    <source>
        <dbReference type="SAM" id="MobiDB-lite"/>
    </source>
</evidence>
<accession>A0A392T5R4</accession>
<evidence type="ECO:0000313" key="3">
    <source>
        <dbReference type="Proteomes" id="UP000265520"/>
    </source>
</evidence>
<feature type="non-terminal residue" evidence="2">
    <location>
        <position position="1"/>
    </location>
</feature>
<dbReference type="EMBL" id="LXQA010512447">
    <property type="protein sequence ID" value="MCI56441.1"/>
    <property type="molecule type" value="Genomic_DNA"/>
</dbReference>